<dbReference type="Proteomes" id="UP001642483">
    <property type="component" value="Unassembled WGS sequence"/>
</dbReference>
<keyword evidence="7 11" id="KW-1133">Transmembrane helix</keyword>
<keyword evidence="10" id="KW-0675">Receptor</keyword>
<comment type="subcellular location">
    <subcellularLocation>
        <location evidence="1">Cell membrane</location>
        <topology evidence="1">Single-pass type I membrane protein</topology>
    </subcellularLocation>
</comment>
<keyword evidence="4" id="KW-1003">Cell membrane</keyword>
<evidence type="ECO:0000256" key="12">
    <source>
        <dbReference type="SAM" id="SignalP"/>
    </source>
</evidence>
<keyword evidence="3" id="KW-0813">Transport</keyword>
<feature type="chain" id="PRO_5047435284" evidence="12">
    <location>
        <begin position="22"/>
        <end position="157"/>
    </location>
</feature>
<dbReference type="PANTHER" id="PTHR14076:SF7">
    <property type="entry name" value="RECEPTOR ACTIVITY-MODIFYING PROTEIN 1-LIKE"/>
    <property type="match status" value="1"/>
</dbReference>
<sequence>MDHKPEFWVIGFSLLALFCTGASKSSTWNTTMMLAEASRCQNIQNYTDQVEICVSKFRLQTKDLGPNTLCRFSNIEMPYDELSSCLIDAILMNGCFDESLTFDHILRKVAHAELFESCKTSNYESSTKLAVGLMIALSCFLAVVFALLAHYFASIRD</sequence>
<evidence type="ECO:0000256" key="7">
    <source>
        <dbReference type="ARBA" id="ARBA00022989"/>
    </source>
</evidence>
<protein>
    <submittedName>
        <fullName evidence="13">Uncharacterized protein</fullName>
    </submittedName>
</protein>
<name>A0ABP0G2C3_CLALP</name>
<keyword evidence="6 12" id="KW-0732">Signal</keyword>
<evidence type="ECO:0000256" key="2">
    <source>
        <dbReference type="ARBA" id="ARBA00007087"/>
    </source>
</evidence>
<dbReference type="InterPro" id="IPR006985">
    <property type="entry name" value="RAMP"/>
</dbReference>
<proteinExistence type="inferred from homology"/>
<evidence type="ECO:0000256" key="10">
    <source>
        <dbReference type="ARBA" id="ARBA00023170"/>
    </source>
</evidence>
<feature type="signal peptide" evidence="12">
    <location>
        <begin position="1"/>
        <end position="21"/>
    </location>
</feature>
<dbReference type="Gene3D" id="1.10.150.510">
    <property type="entry name" value="Receptor activity modifying family"/>
    <property type="match status" value="1"/>
</dbReference>
<dbReference type="EMBL" id="CAWYQH010000101">
    <property type="protein sequence ID" value="CAK8685991.1"/>
    <property type="molecule type" value="Genomic_DNA"/>
</dbReference>
<evidence type="ECO:0000256" key="4">
    <source>
        <dbReference type="ARBA" id="ARBA00022475"/>
    </source>
</evidence>
<dbReference type="InterPro" id="IPR038126">
    <property type="entry name" value="RAMP_sf"/>
</dbReference>
<evidence type="ECO:0000256" key="5">
    <source>
        <dbReference type="ARBA" id="ARBA00022692"/>
    </source>
</evidence>
<evidence type="ECO:0000313" key="14">
    <source>
        <dbReference type="Proteomes" id="UP001642483"/>
    </source>
</evidence>
<evidence type="ECO:0000256" key="11">
    <source>
        <dbReference type="SAM" id="Phobius"/>
    </source>
</evidence>
<evidence type="ECO:0000256" key="1">
    <source>
        <dbReference type="ARBA" id="ARBA00004251"/>
    </source>
</evidence>
<comment type="similarity">
    <text evidence="2">Belongs to the RAMP family.</text>
</comment>
<gene>
    <name evidence="13" type="ORF">CVLEPA_LOCUS17911</name>
</gene>
<evidence type="ECO:0000256" key="9">
    <source>
        <dbReference type="ARBA" id="ARBA00023157"/>
    </source>
</evidence>
<accession>A0ABP0G2C3</accession>
<evidence type="ECO:0000256" key="8">
    <source>
        <dbReference type="ARBA" id="ARBA00023136"/>
    </source>
</evidence>
<organism evidence="13 14">
    <name type="scientific">Clavelina lepadiformis</name>
    <name type="common">Light-bulb sea squirt</name>
    <name type="synonym">Ascidia lepadiformis</name>
    <dbReference type="NCBI Taxonomy" id="159417"/>
    <lineage>
        <taxon>Eukaryota</taxon>
        <taxon>Metazoa</taxon>
        <taxon>Chordata</taxon>
        <taxon>Tunicata</taxon>
        <taxon>Ascidiacea</taxon>
        <taxon>Aplousobranchia</taxon>
        <taxon>Clavelinidae</taxon>
        <taxon>Clavelina</taxon>
    </lineage>
</organism>
<dbReference type="Pfam" id="PF04901">
    <property type="entry name" value="RAMP"/>
    <property type="match status" value="1"/>
</dbReference>
<keyword evidence="8 11" id="KW-0472">Membrane</keyword>
<dbReference type="PANTHER" id="PTHR14076">
    <property type="entry name" value="RECEPTOR ACTIVITY MODIFYING PROTEIN RAMP"/>
    <property type="match status" value="1"/>
</dbReference>
<keyword evidence="5 11" id="KW-0812">Transmembrane</keyword>
<evidence type="ECO:0000256" key="6">
    <source>
        <dbReference type="ARBA" id="ARBA00022729"/>
    </source>
</evidence>
<evidence type="ECO:0000313" key="13">
    <source>
        <dbReference type="EMBL" id="CAK8685991.1"/>
    </source>
</evidence>
<keyword evidence="14" id="KW-1185">Reference proteome</keyword>
<feature type="transmembrane region" description="Helical" evidence="11">
    <location>
        <begin position="129"/>
        <end position="153"/>
    </location>
</feature>
<keyword evidence="9" id="KW-1015">Disulfide bond</keyword>
<reference evidence="13 14" key="1">
    <citation type="submission" date="2024-02" db="EMBL/GenBank/DDBJ databases">
        <authorList>
            <person name="Daric V."/>
            <person name="Darras S."/>
        </authorList>
    </citation>
    <scope>NUCLEOTIDE SEQUENCE [LARGE SCALE GENOMIC DNA]</scope>
</reference>
<comment type="caution">
    <text evidence="13">The sequence shown here is derived from an EMBL/GenBank/DDBJ whole genome shotgun (WGS) entry which is preliminary data.</text>
</comment>
<evidence type="ECO:0000256" key="3">
    <source>
        <dbReference type="ARBA" id="ARBA00022448"/>
    </source>
</evidence>